<dbReference type="EMBL" id="JAHLZF010000004">
    <property type="protein sequence ID" value="MBU6080227.1"/>
    <property type="molecule type" value="Genomic_DNA"/>
</dbReference>
<dbReference type="Proteomes" id="UP000812672">
    <property type="component" value="Unassembled WGS sequence"/>
</dbReference>
<reference evidence="2 3" key="1">
    <citation type="journal article" date="2011" name="Int. J. Syst. Evol. Microbiol.">
        <title>Allobacillus halotolerans gen. nov., sp. nov. isolated from shrimp paste.</title>
        <authorList>
            <person name="Sheu S.Y."/>
            <person name="Arun A.B."/>
            <person name="Jiang S.R."/>
            <person name="Young C.C."/>
            <person name="Chen W.M."/>
        </authorList>
    </citation>
    <scope>NUCLEOTIDE SEQUENCE [LARGE SCALE GENOMIC DNA]</scope>
    <source>
        <strain evidence="2 3">LMG 24826</strain>
    </source>
</reference>
<keyword evidence="3" id="KW-1185">Reference proteome</keyword>
<dbReference type="InterPro" id="IPR021338">
    <property type="entry name" value="DUF2953"/>
</dbReference>
<evidence type="ECO:0000313" key="2">
    <source>
        <dbReference type="EMBL" id="MBU6080227.1"/>
    </source>
</evidence>
<keyword evidence="1" id="KW-1133">Transmembrane helix</keyword>
<evidence type="ECO:0000313" key="3">
    <source>
        <dbReference type="Proteomes" id="UP000812672"/>
    </source>
</evidence>
<proteinExistence type="predicted"/>
<accession>A0ABS6GP47</accession>
<sequence>MGIWIGLGIFTLVILIIILWLLHKPVEIALFLVYSKSEKVATIRITGLFTNYEKSLILPQGEQFLDQLTVMMNENHKRKKQTFYRQTYEQLMDLASSLKMKEFKWKTVFGLSKANETAILYGVGYSIKHACFHGIKKYVKSTTIPEIAIEPNFHQTEFETNFSCIFFAPFGHIIGNLRKLKSIVNEVDNYE</sequence>
<protein>
    <submittedName>
        <fullName evidence="2">DUF2953 domain-containing protein</fullName>
    </submittedName>
</protein>
<keyword evidence="1" id="KW-0812">Transmembrane</keyword>
<name>A0ABS6GP47_9BACI</name>
<evidence type="ECO:0000256" key="1">
    <source>
        <dbReference type="SAM" id="Phobius"/>
    </source>
</evidence>
<comment type="caution">
    <text evidence="2">The sequence shown here is derived from an EMBL/GenBank/DDBJ whole genome shotgun (WGS) entry which is preliminary data.</text>
</comment>
<dbReference type="Pfam" id="PF11167">
    <property type="entry name" value="DUF2953"/>
    <property type="match status" value="1"/>
</dbReference>
<keyword evidence="1" id="KW-0472">Membrane</keyword>
<organism evidence="2 3">
    <name type="scientific">Allobacillus halotolerans</name>
    <dbReference type="NCBI Taxonomy" id="570278"/>
    <lineage>
        <taxon>Bacteria</taxon>
        <taxon>Bacillati</taxon>
        <taxon>Bacillota</taxon>
        <taxon>Bacilli</taxon>
        <taxon>Bacillales</taxon>
        <taxon>Bacillaceae</taxon>
        <taxon>Allobacillus</taxon>
    </lineage>
</organism>
<feature type="transmembrane region" description="Helical" evidence="1">
    <location>
        <begin position="6"/>
        <end position="22"/>
    </location>
</feature>
<dbReference type="RefSeq" id="WP_144160866.1">
    <property type="nucleotide sequence ID" value="NZ_CAUPKR010000008.1"/>
</dbReference>
<gene>
    <name evidence="2" type="ORF">KQ486_04295</name>
</gene>